<feature type="domain" description="PGG" evidence="9">
    <location>
        <begin position="69"/>
        <end position="180"/>
    </location>
</feature>
<keyword evidence="6 8" id="KW-0472">Membrane</keyword>
<accession>A0A9Q0GPK0</accession>
<evidence type="ECO:0000256" key="2">
    <source>
        <dbReference type="ARBA" id="ARBA00022692"/>
    </source>
</evidence>
<feature type="compositionally biased region" description="Basic residues" evidence="7">
    <location>
        <begin position="234"/>
        <end position="245"/>
    </location>
</feature>
<feature type="transmembrane region" description="Helical" evidence="8">
    <location>
        <begin position="117"/>
        <end position="141"/>
    </location>
</feature>
<feature type="transmembrane region" description="Helical" evidence="8">
    <location>
        <begin position="78"/>
        <end position="97"/>
    </location>
</feature>
<evidence type="ECO:0000256" key="5">
    <source>
        <dbReference type="ARBA" id="ARBA00023043"/>
    </source>
</evidence>
<evidence type="ECO:0000256" key="3">
    <source>
        <dbReference type="ARBA" id="ARBA00022737"/>
    </source>
</evidence>
<protein>
    <recommendedName>
        <fullName evidence="9">PGG domain-containing protein</fullName>
    </recommendedName>
</protein>
<keyword evidence="3" id="KW-0677">Repeat</keyword>
<feature type="region of interest" description="Disordered" evidence="7">
    <location>
        <begin position="229"/>
        <end position="285"/>
    </location>
</feature>
<organism evidence="10 11">
    <name type="scientific">Protea cynaroides</name>
    <dbReference type="NCBI Taxonomy" id="273540"/>
    <lineage>
        <taxon>Eukaryota</taxon>
        <taxon>Viridiplantae</taxon>
        <taxon>Streptophyta</taxon>
        <taxon>Embryophyta</taxon>
        <taxon>Tracheophyta</taxon>
        <taxon>Spermatophyta</taxon>
        <taxon>Magnoliopsida</taxon>
        <taxon>Proteales</taxon>
        <taxon>Proteaceae</taxon>
        <taxon>Protea</taxon>
    </lineage>
</organism>
<evidence type="ECO:0000259" key="9">
    <source>
        <dbReference type="Pfam" id="PF13962"/>
    </source>
</evidence>
<evidence type="ECO:0000256" key="1">
    <source>
        <dbReference type="ARBA" id="ARBA00004141"/>
    </source>
</evidence>
<evidence type="ECO:0000256" key="7">
    <source>
        <dbReference type="SAM" id="MobiDB-lite"/>
    </source>
</evidence>
<reference evidence="10" key="1">
    <citation type="journal article" date="2023" name="Plant J.">
        <title>The genome of the king protea, Protea cynaroides.</title>
        <authorList>
            <person name="Chang J."/>
            <person name="Duong T.A."/>
            <person name="Schoeman C."/>
            <person name="Ma X."/>
            <person name="Roodt D."/>
            <person name="Barker N."/>
            <person name="Li Z."/>
            <person name="Van de Peer Y."/>
            <person name="Mizrachi E."/>
        </authorList>
    </citation>
    <scope>NUCLEOTIDE SEQUENCE</scope>
    <source>
        <tissue evidence="10">Young leaves</tissue>
    </source>
</reference>
<dbReference type="EMBL" id="JAMYWD010000012">
    <property type="protein sequence ID" value="KAJ4950125.1"/>
    <property type="molecule type" value="Genomic_DNA"/>
</dbReference>
<comment type="subcellular location">
    <subcellularLocation>
        <location evidence="1">Membrane</location>
        <topology evidence="1">Multi-pass membrane protein</topology>
    </subcellularLocation>
</comment>
<keyword evidence="4 8" id="KW-1133">Transmembrane helix</keyword>
<feature type="compositionally biased region" description="Polar residues" evidence="7">
    <location>
        <begin position="266"/>
        <end position="276"/>
    </location>
</feature>
<keyword evidence="2 8" id="KW-0812">Transmembrane</keyword>
<dbReference type="InterPro" id="IPR026961">
    <property type="entry name" value="PGG_dom"/>
</dbReference>
<comment type="caution">
    <text evidence="10">The sequence shown here is derived from an EMBL/GenBank/DDBJ whole genome shotgun (WGS) entry which is preliminary data.</text>
</comment>
<dbReference type="AlphaFoldDB" id="A0A9Q0GPK0"/>
<sequence length="285" mass="32077">MVWVLRQTTASTRSCVSGVYADSAIEHHSQVMEKEYIARDGESDMKMWVWNQFLHPSGSQEKQCELYIEGLTNVRNTIIVVAVLIATVTFSSGVNPPGGVHQDTGPLIGKSQVGKTIAFKVFMVCNNMALFSSLGIVIVLVSVIPFQRKSLMKLVVAINKVMWLSVSFMAAAYITAIWIVTPSDKGTTWILVIVLSTTGGGCMISIFVWLMVMLTKHWQRKLEWRKEREESMRKRGRKRRRKRAVMRKEEIRPNSSFSSADEDQDSINSDMASSGNEGIHPLKNF</sequence>
<feature type="transmembrane region" description="Helical" evidence="8">
    <location>
        <begin position="187"/>
        <end position="212"/>
    </location>
</feature>
<name>A0A9Q0GPK0_9MAGN</name>
<dbReference type="PANTHER" id="PTHR24186">
    <property type="entry name" value="PROTEIN PHOSPHATASE 1 REGULATORY SUBUNIT"/>
    <property type="match status" value="1"/>
</dbReference>
<dbReference type="GO" id="GO:0005886">
    <property type="term" value="C:plasma membrane"/>
    <property type="evidence" value="ECO:0007669"/>
    <property type="project" value="TreeGrafter"/>
</dbReference>
<evidence type="ECO:0000313" key="10">
    <source>
        <dbReference type="EMBL" id="KAJ4950125.1"/>
    </source>
</evidence>
<evidence type="ECO:0000313" key="11">
    <source>
        <dbReference type="Proteomes" id="UP001141806"/>
    </source>
</evidence>
<dbReference type="Proteomes" id="UP001141806">
    <property type="component" value="Unassembled WGS sequence"/>
</dbReference>
<keyword evidence="5" id="KW-0040">ANK repeat</keyword>
<feature type="transmembrane region" description="Helical" evidence="8">
    <location>
        <begin position="161"/>
        <end position="181"/>
    </location>
</feature>
<evidence type="ECO:0000256" key="6">
    <source>
        <dbReference type="ARBA" id="ARBA00023136"/>
    </source>
</evidence>
<dbReference type="PANTHER" id="PTHR24186:SF38">
    <property type="entry name" value="ANKYRIN REPEAT FAMILY PROTEIN"/>
    <property type="match status" value="1"/>
</dbReference>
<dbReference type="Pfam" id="PF13962">
    <property type="entry name" value="PGG"/>
    <property type="match status" value="1"/>
</dbReference>
<keyword evidence="11" id="KW-1185">Reference proteome</keyword>
<evidence type="ECO:0000256" key="8">
    <source>
        <dbReference type="SAM" id="Phobius"/>
    </source>
</evidence>
<gene>
    <name evidence="10" type="ORF">NE237_026957</name>
</gene>
<proteinExistence type="predicted"/>
<evidence type="ECO:0000256" key="4">
    <source>
        <dbReference type="ARBA" id="ARBA00022989"/>
    </source>
</evidence>
<dbReference type="OrthoDB" id="20872at2759"/>